<evidence type="ECO:0000259" key="7">
    <source>
        <dbReference type="Pfam" id="PF01386"/>
    </source>
</evidence>
<dbReference type="Pfam" id="PF00150">
    <property type="entry name" value="Cellulase"/>
    <property type="match status" value="1"/>
</dbReference>
<dbReference type="GO" id="GO:1990904">
    <property type="term" value="C:ribonucleoprotein complex"/>
    <property type="evidence" value="ECO:0007669"/>
    <property type="project" value="UniProtKB-KW"/>
</dbReference>
<gene>
    <name evidence="9" type="ORF">EZV62_023113</name>
</gene>
<evidence type="ECO:0000259" key="8">
    <source>
        <dbReference type="Pfam" id="PF14693"/>
    </source>
</evidence>
<dbReference type="InterPro" id="IPR017853">
    <property type="entry name" value="GH"/>
</dbReference>
<keyword evidence="4" id="KW-0687">Ribonucleoprotein</keyword>
<dbReference type="InterPro" id="IPR035992">
    <property type="entry name" value="Ricin_B-like_lectins"/>
</dbReference>
<dbReference type="Pfam" id="PF01386">
    <property type="entry name" value="Ribosomal_L25p"/>
    <property type="match status" value="1"/>
</dbReference>
<dbReference type="FunFam" id="2.170.120.20:FF:000006">
    <property type="entry name" value="Ribosomal protein L25/Gln-tRNA synthetase, anti-codon-binding domain-containing protein"/>
    <property type="match status" value="1"/>
</dbReference>
<evidence type="ECO:0000313" key="9">
    <source>
        <dbReference type="EMBL" id="TXG50589.1"/>
    </source>
</evidence>
<dbReference type="GO" id="GO:0003735">
    <property type="term" value="F:structural constituent of ribosome"/>
    <property type="evidence" value="ECO:0007669"/>
    <property type="project" value="InterPro"/>
</dbReference>
<keyword evidence="10" id="KW-1185">Reference proteome</keyword>
<evidence type="ECO:0000256" key="1">
    <source>
        <dbReference type="ARBA" id="ARBA00005641"/>
    </source>
</evidence>
<dbReference type="GO" id="GO:0006412">
    <property type="term" value="P:translation"/>
    <property type="evidence" value="ECO:0007669"/>
    <property type="project" value="InterPro"/>
</dbReference>
<feature type="domain" description="Large ribosomal subunit protein bL25 beta" evidence="8">
    <location>
        <begin position="165"/>
        <end position="243"/>
    </location>
</feature>
<dbReference type="Pfam" id="PF14693">
    <property type="entry name" value="Ribosomal_TL5_C"/>
    <property type="match status" value="1"/>
</dbReference>
<dbReference type="CDD" id="cd00495">
    <property type="entry name" value="Ribosomal_L25_TL5_CTC"/>
    <property type="match status" value="1"/>
</dbReference>
<protein>
    <submittedName>
        <fullName evidence="9">Uncharacterized protein</fullName>
    </submittedName>
</protein>
<comment type="similarity">
    <text evidence="1">Belongs to the glycosyl hydrolase 5 (cellulase A) family.</text>
</comment>
<keyword evidence="2" id="KW-0378">Hydrolase</keyword>
<dbReference type="Gene3D" id="2.40.240.10">
    <property type="entry name" value="Ribosomal Protein L25, Chain P"/>
    <property type="match status" value="1"/>
</dbReference>
<evidence type="ECO:0000313" key="10">
    <source>
        <dbReference type="Proteomes" id="UP000323000"/>
    </source>
</evidence>
<organism evidence="9 10">
    <name type="scientific">Acer yangbiense</name>
    <dbReference type="NCBI Taxonomy" id="1000413"/>
    <lineage>
        <taxon>Eukaryota</taxon>
        <taxon>Viridiplantae</taxon>
        <taxon>Streptophyta</taxon>
        <taxon>Embryophyta</taxon>
        <taxon>Tracheophyta</taxon>
        <taxon>Spermatophyta</taxon>
        <taxon>Magnoliopsida</taxon>
        <taxon>eudicotyledons</taxon>
        <taxon>Gunneridae</taxon>
        <taxon>Pentapetalae</taxon>
        <taxon>rosids</taxon>
        <taxon>malvids</taxon>
        <taxon>Sapindales</taxon>
        <taxon>Sapindaceae</taxon>
        <taxon>Hippocastanoideae</taxon>
        <taxon>Acereae</taxon>
        <taxon>Acer</taxon>
    </lineage>
</organism>
<keyword evidence="5" id="KW-0326">Glycosidase</keyword>
<dbReference type="SUPFAM" id="SSF50715">
    <property type="entry name" value="Ribosomal protein L25-like"/>
    <property type="match status" value="1"/>
</dbReference>
<dbReference type="PANTHER" id="PTHR31263">
    <property type="entry name" value="CELLULASE FAMILY PROTEIN (AFU_ORTHOLOGUE AFUA_5G14560)"/>
    <property type="match status" value="1"/>
</dbReference>
<dbReference type="InterPro" id="IPR011035">
    <property type="entry name" value="Ribosomal_bL25/Gln-tRNA_synth"/>
</dbReference>
<name>A0A5C7H183_9ROSI</name>
<dbReference type="SUPFAM" id="SSF50370">
    <property type="entry name" value="Ricin B-like lectins"/>
    <property type="match status" value="1"/>
</dbReference>
<dbReference type="AlphaFoldDB" id="A0A5C7H183"/>
<dbReference type="Proteomes" id="UP000323000">
    <property type="component" value="Chromosome 11"/>
</dbReference>
<dbReference type="EMBL" id="VAHF01000011">
    <property type="protein sequence ID" value="TXG50589.1"/>
    <property type="molecule type" value="Genomic_DNA"/>
</dbReference>
<dbReference type="OrthoDB" id="442731at2759"/>
<feature type="domain" description="Glycoside hydrolase family 5" evidence="6">
    <location>
        <begin position="316"/>
        <end position="592"/>
    </location>
</feature>
<accession>A0A5C7H183</accession>
<dbReference type="GO" id="GO:0004553">
    <property type="term" value="F:hydrolase activity, hydrolyzing O-glycosyl compounds"/>
    <property type="evidence" value="ECO:0007669"/>
    <property type="project" value="InterPro"/>
</dbReference>
<dbReference type="GO" id="GO:0005840">
    <property type="term" value="C:ribosome"/>
    <property type="evidence" value="ECO:0007669"/>
    <property type="project" value="UniProtKB-KW"/>
</dbReference>
<dbReference type="SUPFAM" id="SSF51445">
    <property type="entry name" value="(Trans)glycosidases"/>
    <property type="match status" value="1"/>
</dbReference>
<proteinExistence type="inferred from homology"/>
<feature type="domain" description="Large ribosomal subunit protein bL25 L25" evidence="7">
    <location>
        <begin position="55"/>
        <end position="156"/>
    </location>
</feature>
<dbReference type="Gene3D" id="3.20.20.80">
    <property type="entry name" value="Glycosidases"/>
    <property type="match status" value="1"/>
</dbReference>
<dbReference type="InterPro" id="IPR001547">
    <property type="entry name" value="Glyco_hydro_5"/>
</dbReference>
<dbReference type="InterPro" id="IPR029751">
    <property type="entry name" value="Ribosomal_L25_dom"/>
</dbReference>
<dbReference type="InterPro" id="IPR020056">
    <property type="entry name" value="Rbsml_bL25/Gln-tRNA_synth_N"/>
</dbReference>
<evidence type="ECO:0000256" key="3">
    <source>
        <dbReference type="ARBA" id="ARBA00022980"/>
    </source>
</evidence>
<comment type="caution">
    <text evidence="9">The sequence shown here is derived from an EMBL/GenBank/DDBJ whole genome shotgun (WGS) entry which is preliminary data.</text>
</comment>
<sequence length="785" mass="88039">MLINRSPLAKTLNLRLRLRFFSQSAAAVIQEDPLAPLSYDGFTRPDPKYAETILAIPRTSSGTKISKLERKVGRVPSIVFEQEDGQHGGNKLLISVQTNQIRKLVNHLGRSFFLSRLFDLDVRPEFGSGDVIEKVRVLPRLLHLHSGTDAPLNVTFLRAPSHALLKVNVPLVFRGEDVSPGLRKGSYLNTIKRTVKFICPADIIPPYIDVDLSELDVGQKIVMGDLKVHPALKLVQSKDEPVSAAMVVTSFQAIFLLSLLTFGVLSYSFPLFTRGKWIVDSTSGRPVKLACTSWASHLQPMLAEGLDKQPLRNIVAKVVQQHFSCVRLTWATYMFTRFNQSTVTQTLDSLNLTQVKEGIARNNPALLKMTVVQAYEEVVDELGRQGLMVVLDNHVSNPKWCCGYNDGNGFFGDTDFSPQEWEQGLVSIAHRFKSKNQVVAMSLRNELRGQRQNQPDWYKYISQGAKMVHQANPNVLVFVSGLSYGTDLSFLKNKTLGFNLDNKLVYESHWYSWTINSQGWEGQPLNKACAQTTQTVIDRSGFVTDGDNPIPLFLGEFGIDQRGTNNAHNRFINCFIAYAAQNDFSWSLWALQGSYYLRERKLQLEEVFGVLNANWDTIRNPKFIKRLQVLQRFGQDPSSNLPTSYVMLHPDSGSCVRFSPQSNGIYADSSCDPTPIRWIHDQDGAPLRLMNTNLCLKVVDDGLAPKVSTDCSSQQSLWYSVSESKLQLAAKDANGQYLCLELDKTSSNSSQILTKNCICINDDSSCLDDPQSQWFTLAPKKHTLI</sequence>
<keyword evidence="3" id="KW-0689">Ribosomal protein</keyword>
<dbReference type="Gene3D" id="2.170.120.20">
    <property type="entry name" value="Ribosomal protein L25, beta domain"/>
    <property type="match status" value="1"/>
</dbReference>
<dbReference type="GO" id="GO:0000272">
    <property type="term" value="P:polysaccharide catabolic process"/>
    <property type="evidence" value="ECO:0007669"/>
    <property type="project" value="InterPro"/>
</dbReference>
<evidence type="ECO:0000256" key="2">
    <source>
        <dbReference type="ARBA" id="ARBA00022801"/>
    </source>
</evidence>
<evidence type="ECO:0000259" key="6">
    <source>
        <dbReference type="Pfam" id="PF00150"/>
    </source>
</evidence>
<dbReference type="InterPro" id="IPR037121">
    <property type="entry name" value="Ribosomal_bL25_C"/>
</dbReference>
<evidence type="ECO:0000256" key="5">
    <source>
        <dbReference type="ARBA" id="ARBA00023295"/>
    </source>
</evidence>
<reference evidence="10" key="1">
    <citation type="journal article" date="2019" name="Gigascience">
        <title>De novo genome assembly of the endangered Acer yangbiense, a plant species with extremely small populations endemic to Yunnan Province, China.</title>
        <authorList>
            <person name="Yang J."/>
            <person name="Wariss H.M."/>
            <person name="Tao L."/>
            <person name="Zhang R."/>
            <person name="Yun Q."/>
            <person name="Hollingsworth P."/>
            <person name="Dao Z."/>
            <person name="Luo G."/>
            <person name="Guo H."/>
            <person name="Ma Y."/>
            <person name="Sun W."/>
        </authorList>
    </citation>
    <scope>NUCLEOTIDE SEQUENCE [LARGE SCALE GENOMIC DNA]</scope>
    <source>
        <strain evidence="10">cv. Malutang</strain>
    </source>
</reference>
<evidence type="ECO:0000256" key="4">
    <source>
        <dbReference type="ARBA" id="ARBA00023274"/>
    </source>
</evidence>
<dbReference type="PANTHER" id="PTHR31263:SF0">
    <property type="entry name" value="CELLULASE FAMILY PROTEIN (AFU_ORTHOLOGUE AFUA_5G14560)"/>
    <property type="match status" value="1"/>
</dbReference>
<dbReference type="InterPro" id="IPR020057">
    <property type="entry name" value="Ribosomal_bL25_b-dom"/>
</dbReference>